<evidence type="ECO:0000256" key="2">
    <source>
        <dbReference type="ARBA" id="ARBA00004429"/>
    </source>
</evidence>
<comment type="pathway">
    <text evidence="3 16">Carbohydrate metabolism; tricarboxylic acid cycle.</text>
</comment>
<dbReference type="GO" id="GO:0006099">
    <property type="term" value="P:tricarboxylic acid cycle"/>
    <property type="evidence" value="ECO:0007669"/>
    <property type="project" value="UniProtKB-UniRule"/>
</dbReference>
<keyword evidence="13 19" id="KW-1133">Transmembrane helix</keyword>
<feature type="transmembrane region" description="Helical" evidence="19">
    <location>
        <begin position="51"/>
        <end position="72"/>
    </location>
</feature>
<feature type="transmembrane region" description="Helical" evidence="19">
    <location>
        <begin position="17"/>
        <end position="39"/>
    </location>
</feature>
<dbReference type="UniPathway" id="UPA00223"/>
<dbReference type="OrthoDB" id="5612767at2"/>
<keyword evidence="14 18" id="KW-0408">Iron</keyword>
<evidence type="ECO:0000256" key="12">
    <source>
        <dbReference type="ARBA" id="ARBA00022982"/>
    </source>
</evidence>
<evidence type="ECO:0000256" key="15">
    <source>
        <dbReference type="ARBA" id="ARBA00023136"/>
    </source>
</evidence>
<keyword evidence="8 16" id="KW-0816">Tricarboxylic acid cycle</keyword>
<reference evidence="20 21" key="1">
    <citation type="submission" date="2014-08" db="EMBL/GenBank/DDBJ databases">
        <title>Genomic and Phenotypic Diversity of Colwellia psychrerythraea strains from Disparate Marine Basins.</title>
        <authorList>
            <person name="Techtmann S.M."/>
            <person name="Stelling S.C."/>
            <person name="Utturkar S.M."/>
            <person name="Alshibli N."/>
            <person name="Harris A."/>
            <person name="Brown S.D."/>
            <person name="Hazen T.C."/>
        </authorList>
    </citation>
    <scope>NUCLEOTIDE SEQUENCE [LARGE SCALE GENOMIC DNA]</scope>
    <source>
        <strain evidence="20 21">GAB14E</strain>
    </source>
</reference>
<dbReference type="PANTHER" id="PTHR38689:SF1">
    <property type="entry name" value="SUCCINATE DEHYDROGENASE HYDROPHOBIC MEMBRANE ANCHOR SUBUNIT"/>
    <property type="match status" value="1"/>
</dbReference>
<comment type="function">
    <text evidence="1 16">Membrane-anchoring subunit of succinate dehydrogenase (SDH).</text>
</comment>
<dbReference type="GO" id="GO:0020037">
    <property type="term" value="F:heme binding"/>
    <property type="evidence" value="ECO:0007669"/>
    <property type="project" value="InterPro"/>
</dbReference>
<comment type="caution">
    <text evidence="20">The sequence shown here is derived from an EMBL/GenBank/DDBJ whole genome shotgun (WGS) entry which is preliminary data.</text>
</comment>
<evidence type="ECO:0000256" key="17">
    <source>
        <dbReference type="PIRSR" id="PIRSR000169-1"/>
    </source>
</evidence>
<dbReference type="InterPro" id="IPR000701">
    <property type="entry name" value="SuccDH_FuR_B_TM-su"/>
</dbReference>
<comment type="subcellular location">
    <subcellularLocation>
        <location evidence="2 16">Cell inner membrane</location>
        <topology evidence="2 16">Multi-pass membrane protein</topology>
    </subcellularLocation>
</comment>
<keyword evidence="11 18" id="KW-0479">Metal-binding</keyword>
<dbReference type="AlphaFoldDB" id="A0A099KCL1"/>
<evidence type="ECO:0000256" key="11">
    <source>
        <dbReference type="ARBA" id="ARBA00022723"/>
    </source>
</evidence>
<dbReference type="PIRSF" id="PIRSF000169">
    <property type="entry name" value="SDH_D"/>
    <property type="match status" value="1"/>
</dbReference>
<dbReference type="EMBL" id="JQEC01000071">
    <property type="protein sequence ID" value="KGJ87772.1"/>
    <property type="molecule type" value="Genomic_DNA"/>
</dbReference>
<keyword evidence="10 19" id="KW-0812">Transmembrane</keyword>
<evidence type="ECO:0000256" key="3">
    <source>
        <dbReference type="ARBA" id="ARBA00005163"/>
    </source>
</evidence>
<dbReference type="Gene3D" id="1.20.1300.10">
    <property type="entry name" value="Fumarate reductase/succinate dehydrogenase, transmembrane subunit"/>
    <property type="match status" value="1"/>
</dbReference>
<dbReference type="InterPro" id="IPR034804">
    <property type="entry name" value="SQR/QFR_C/D"/>
</dbReference>
<evidence type="ECO:0000256" key="4">
    <source>
        <dbReference type="ARBA" id="ARBA00019425"/>
    </source>
</evidence>
<keyword evidence="15 16" id="KW-0472">Membrane</keyword>
<evidence type="ECO:0000256" key="8">
    <source>
        <dbReference type="ARBA" id="ARBA00022532"/>
    </source>
</evidence>
<keyword evidence="5 16" id="KW-0813">Transport</keyword>
<evidence type="ECO:0000256" key="16">
    <source>
        <dbReference type="PIRNR" id="PIRNR000169"/>
    </source>
</evidence>
<comment type="cofactor">
    <cofactor evidence="18">
        <name>heme</name>
        <dbReference type="ChEBI" id="CHEBI:30413"/>
    </cofactor>
    <text evidence="18">The heme is bound between the two transmembrane subunits.</text>
</comment>
<dbReference type="GO" id="GO:0017004">
    <property type="term" value="P:cytochrome complex assembly"/>
    <property type="evidence" value="ECO:0007669"/>
    <property type="project" value="TreeGrafter"/>
</dbReference>
<dbReference type="Pfam" id="PF01127">
    <property type="entry name" value="Sdh_cyt"/>
    <property type="match status" value="1"/>
</dbReference>
<keyword evidence="6 16" id="KW-1003">Cell membrane</keyword>
<dbReference type="CDD" id="cd03494">
    <property type="entry name" value="SQR_TypeC_SdhD"/>
    <property type="match status" value="1"/>
</dbReference>
<dbReference type="GO" id="GO:0046872">
    <property type="term" value="F:metal ion binding"/>
    <property type="evidence" value="ECO:0007669"/>
    <property type="project" value="UniProtKB-KW"/>
</dbReference>
<proteinExistence type="predicted"/>
<sequence length="115" mass="12565">MVNVVASVGRNGVHDFILLRASAIILALYTLLLAGFFVVTPTVTFEQWQGFFACTSVKVATIVALLALLTHAKIGVWQVLSDYVKPAFLRGALQFVFSVILLAYLVFGFLTVWGV</sequence>
<feature type="binding site" evidence="17">
    <location>
        <position position="83"/>
    </location>
    <ligand>
        <name>a ubiquinone</name>
        <dbReference type="ChEBI" id="CHEBI:16389"/>
    </ligand>
</feature>
<dbReference type="NCBIfam" id="TIGR02968">
    <property type="entry name" value="succ_dehyd_anc"/>
    <property type="match status" value="1"/>
</dbReference>
<dbReference type="GO" id="GO:0009055">
    <property type="term" value="F:electron transfer activity"/>
    <property type="evidence" value="ECO:0007669"/>
    <property type="project" value="TreeGrafter"/>
</dbReference>
<keyword evidence="9 18" id="KW-0349">Heme</keyword>
<dbReference type="RefSeq" id="WP_033084347.1">
    <property type="nucleotide sequence ID" value="NZ_JQEC01000071.1"/>
</dbReference>
<evidence type="ECO:0000313" key="20">
    <source>
        <dbReference type="EMBL" id="KGJ87772.1"/>
    </source>
</evidence>
<evidence type="ECO:0000313" key="21">
    <source>
        <dbReference type="Proteomes" id="UP000029868"/>
    </source>
</evidence>
<evidence type="ECO:0000256" key="9">
    <source>
        <dbReference type="ARBA" id="ARBA00022617"/>
    </source>
</evidence>
<name>A0A099KCL1_COLPS</name>
<dbReference type="Proteomes" id="UP000029868">
    <property type="component" value="Unassembled WGS sequence"/>
</dbReference>
<evidence type="ECO:0000256" key="10">
    <source>
        <dbReference type="ARBA" id="ARBA00022692"/>
    </source>
</evidence>
<organism evidence="20 21">
    <name type="scientific">Colwellia psychrerythraea</name>
    <name type="common">Vibrio psychroerythus</name>
    <dbReference type="NCBI Taxonomy" id="28229"/>
    <lineage>
        <taxon>Bacteria</taxon>
        <taxon>Pseudomonadati</taxon>
        <taxon>Pseudomonadota</taxon>
        <taxon>Gammaproteobacteria</taxon>
        <taxon>Alteromonadales</taxon>
        <taxon>Colwelliaceae</taxon>
        <taxon>Colwellia</taxon>
    </lineage>
</organism>
<evidence type="ECO:0000256" key="1">
    <source>
        <dbReference type="ARBA" id="ARBA00004050"/>
    </source>
</evidence>
<keyword evidence="7 16" id="KW-0997">Cell inner membrane</keyword>
<evidence type="ECO:0000256" key="18">
    <source>
        <dbReference type="PIRSR" id="PIRSR000169-2"/>
    </source>
</evidence>
<dbReference type="PANTHER" id="PTHR38689">
    <property type="entry name" value="SUCCINATE DEHYDROGENASE HYDROPHOBIC MEMBRANE ANCHOR SUBUNIT"/>
    <property type="match status" value="1"/>
</dbReference>
<evidence type="ECO:0000256" key="14">
    <source>
        <dbReference type="ARBA" id="ARBA00023004"/>
    </source>
</evidence>
<feature type="transmembrane region" description="Helical" evidence="19">
    <location>
        <begin position="92"/>
        <end position="113"/>
    </location>
</feature>
<evidence type="ECO:0000256" key="13">
    <source>
        <dbReference type="ARBA" id="ARBA00022989"/>
    </source>
</evidence>
<dbReference type="GO" id="GO:0005886">
    <property type="term" value="C:plasma membrane"/>
    <property type="evidence" value="ECO:0007669"/>
    <property type="project" value="UniProtKB-SubCell"/>
</dbReference>
<protein>
    <recommendedName>
        <fullName evidence="4 16">Succinate dehydrogenase hydrophobic membrane anchor subunit</fullName>
    </recommendedName>
</protein>
<gene>
    <name evidence="20" type="ORF">GAB14E_4450</name>
</gene>
<evidence type="ECO:0000256" key="5">
    <source>
        <dbReference type="ARBA" id="ARBA00022448"/>
    </source>
</evidence>
<evidence type="ECO:0000256" key="7">
    <source>
        <dbReference type="ARBA" id="ARBA00022519"/>
    </source>
</evidence>
<dbReference type="PATRIC" id="fig|28229.3.peg.4433"/>
<evidence type="ECO:0000256" key="19">
    <source>
        <dbReference type="SAM" id="Phobius"/>
    </source>
</evidence>
<dbReference type="SUPFAM" id="SSF81343">
    <property type="entry name" value="Fumarate reductase respiratory complex transmembrane subunits"/>
    <property type="match status" value="1"/>
</dbReference>
<feature type="binding site" description="axial binding residue" evidence="18">
    <location>
        <position position="71"/>
    </location>
    <ligand>
        <name>heme</name>
        <dbReference type="ChEBI" id="CHEBI:30413"/>
        <note>ligand shared with second transmembrane subunit</note>
    </ligand>
    <ligandPart>
        <name>Fe</name>
        <dbReference type="ChEBI" id="CHEBI:18248"/>
    </ligandPart>
</feature>
<accession>A0A099KCL1</accession>
<keyword evidence="12 16" id="KW-0249">Electron transport</keyword>
<dbReference type="InterPro" id="IPR014312">
    <property type="entry name" value="Succ_DH_anchor"/>
</dbReference>
<evidence type="ECO:0000256" key="6">
    <source>
        <dbReference type="ARBA" id="ARBA00022475"/>
    </source>
</evidence>